<dbReference type="GO" id="GO:0000105">
    <property type="term" value="P:L-histidine biosynthetic process"/>
    <property type="evidence" value="ECO:0007669"/>
    <property type="project" value="UniProtKB-UniRule"/>
</dbReference>
<evidence type="ECO:0000256" key="7">
    <source>
        <dbReference type="RuleBase" id="RU000599"/>
    </source>
</evidence>
<keyword evidence="4 6" id="KW-0368">Histidine biosynthesis</keyword>
<protein>
    <recommendedName>
        <fullName evidence="2 6">Imidazoleglycerol-phosphate dehydratase</fullName>
        <shortName evidence="6">IGPD</shortName>
        <ecNumber evidence="6 7">4.2.1.19</ecNumber>
    </recommendedName>
</protein>
<comment type="subcellular location">
    <subcellularLocation>
        <location evidence="6 7">Cytoplasm</location>
    </subcellularLocation>
</comment>
<dbReference type="PROSITE" id="PS00955">
    <property type="entry name" value="IGP_DEHYDRATASE_2"/>
    <property type="match status" value="1"/>
</dbReference>
<dbReference type="PANTHER" id="PTHR23133:SF2">
    <property type="entry name" value="IMIDAZOLEGLYCEROL-PHOSPHATE DEHYDRATASE"/>
    <property type="match status" value="1"/>
</dbReference>
<dbReference type="NCBIfam" id="NF002109">
    <property type="entry name" value="PRK00951.1-5"/>
    <property type="match status" value="1"/>
</dbReference>
<keyword evidence="3 6" id="KW-0028">Amino-acid biosynthesis</keyword>
<dbReference type="CDD" id="cd07914">
    <property type="entry name" value="IGPD"/>
    <property type="match status" value="1"/>
</dbReference>
<evidence type="ECO:0000313" key="8">
    <source>
        <dbReference type="EMBL" id="MBI6874680.1"/>
    </source>
</evidence>
<dbReference type="InterPro" id="IPR020568">
    <property type="entry name" value="Ribosomal_Su5_D2-typ_SF"/>
</dbReference>
<dbReference type="FunFam" id="3.30.230.40:FF:000003">
    <property type="entry name" value="Imidazoleglycerol-phosphate dehydratase HisB"/>
    <property type="match status" value="1"/>
</dbReference>
<sequence length="197" mass="21664">MESVRKGSITRTTKETDISIEVNLDGEGNYSIETGVGFFDHMLSLFAKHGILDLDVKAKGDLYIDCHHTIEDVGITLGKCIEKALGDKAGIKRYGTAFVPMDEALCMISMDISGRSYLVFEGDFNSSKVGEMDTEMVEEFFRALAFNAGITLHAKVLYGKNAHHMIEGLFKALGRALREATTKDEKIKGVMSTKGNL</sequence>
<comment type="similarity">
    <text evidence="6 7">Belongs to the imidazoleglycerol-phosphate dehydratase family.</text>
</comment>
<evidence type="ECO:0000256" key="3">
    <source>
        <dbReference type="ARBA" id="ARBA00022605"/>
    </source>
</evidence>
<gene>
    <name evidence="6 8" type="primary">hisB</name>
    <name evidence="8" type="ORF">I6U51_18585</name>
</gene>
<dbReference type="NCBIfam" id="NF002116">
    <property type="entry name" value="PRK00951.2-6"/>
    <property type="match status" value="1"/>
</dbReference>
<dbReference type="GO" id="GO:0004424">
    <property type="term" value="F:imidazoleglycerol-phosphate dehydratase activity"/>
    <property type="evidence" value="ECO:0007669"/>
    <property type="project" value="UniProtKB-UniRule"/>
</dbReference>
<comment type="pathway">
    <text evidence="1 6 7">Amino-acid biosynthesis; L-histidine biosynthesis; L-histidine from 5-phospho-alpha-D-ribose 1-diphosphate: step 6/9.</text>
</comment>
<dbReference type="EMBL" id="JAEEGB010000030">
    <property type="protein sequence ID" value="MBI6874680.1"/>
    <property type="molecule type" value="Genomic_DNA"/>
</dbReference>
<proteinExistence type="inferred from homology"/>
<name>A0A934M538_9CLOT</name>
<dbReference type="NCBIfam" id="NF002114">
    <property type="entry name" value="PRK00951.2-4"/>
    <property type="match status" value="1"/>
</dbReference>
<dbReference type="NCBIfam" id="NF002111">
    <property type="entry name" value="PRK00951.2-1"/>
    <property type="match status" value="1"/>
</dbReference>
<dbReference type="NCBIfam" id="NF002107">
    <property type="entry name" value="PRK00951.1-2"/>
    <property type="match status" value="1"/>
</dbReference>
<keyword evidence="5 6" id="KW-0456">Lyase</keyword>
<dbReference type="HAMAP" id="MF_00076">
    <property type="entry name" value="HisB"/>
    <property type="match status" value="1"/>
</dbReference>
<keyword evidence="9" id="KW-1185">Reference proteome</keyword>
<dbReference type="FunFam" id="3.30.230.40:FF:000001">
    <property type="entry name" value="Imidazoleglycerol-phosphate dehydratase HisB"/>
    <property type="match status" value="1"/>
</dbReference>
<evidence type="ECO:0000256" key="6">
    <source>
        <dbReference type="HAMAP-Rule" id="MF_00076"/>
    </source>
</evidence>
<evidence type="ECO:0000256" key="2">
    <source>
        <dbReference type="ARBA" id="ARBA00016664"/>
    </source>
</evidence>
<dbReference type="NCBIfam" id="NF002112">
    <property type="entry name" value="PRK00951.2-2"/>
    <property type="match status" value="1"/>
</dbReference>
<dbReference type="Proteomes" id="UP000622687">
    <property type="component" value="Unassembled WGS sequence"/>
</dbReference>
<comment type="caution">
    <text evidence="8">The sequence shown here is derived from an EMBL/GenBank/DDBJ whole genome shotgun (WGS) entry which is preliminary data.</text>
</comment>
<reference evidence="8" key="1">
    <citation type="submission" date="2020-12" db="EMBL/GenBank/DDBJ databases">
        <title>Clostridium thailandense sp. nov., a novel acetogenic bacterium isolated from peat land soil in Thailand.</title>
        <authorList>
            <person name="Chaikitkaew S."/>
            <person name="Birkeland N.K."/>
        </authorList>
    </citation>
    <scope>NUCLEOTIDE SEQUENCE</scope>
    <source>
        <strain evidence="8">DSM 17425</strain>
    </source>
</reference>
<accession>A0A934M538</accession>
<dbReference type="Gene3D" id="3.30.230.40">
    <property type="entry name" value="Imidazole glycerol phosphate dehydratase, domain 1"/>
    <property type="match status" value="2"/>
</dbReference>
<dbReference type="InterPro" id="IPR038494">
    <property type="entry name" value="IGPD_sf"/>
</dbReference>
<dbReference type="Pfam" id="PF00475">
    <property type="entry name" value="IGPD"/>
    <property type="match status" value="1"/>
</dbReference>
<dbReference type="InterPro" id="IPR000807">
    <property type="entry name" value="ImidazoleglycerolP_deHydtase"/>
</dbReference>
<dbReference type="InterPro" id="IPR020565">
    <property type="entry name" value="ImidazoleglycerP_deHydtase_CS"/>
</dbReference>
<evidence type="ECO:0000256" key="1">
    <source>
        <dbReference type="ARBA" id="ARBA00005047"/>
    </source>
</evidence>
<dbReference type="AlphaFoldDB" id="A0A934M538"/>
<dbReference type="PROSITE" id="PS00954">
    <property type="entry name" value="IGP_DEHYDRATASE_1"/>
    <property type="match status" value="1"/>
</dbReference>
<dbReference type="PANTHER" id="PTHR23133">
    <property type="entry name" value="IMIDAZOLEGLYCEROL-PHOSPHATE DEHYDRATASE HIS7"/>
    <property type="match status" value="1"/>
</dbReference>
<evidence type="ECO:0000256" key="4">
    <source>
        <dbReference type="ARBA" id="ARBA00023102"/>
    </source>
</evidence>
<dbReference type="RefSeq" id="WP_211144065.1">
    <property type="nucleotide sequence ID" value="NZ_JAEEGB010000030.1"/>
</dbReference>
<dbReference type="GO" id="GO:0005737">
    <property type="term" value="C:cytoplasm"/>
    <property type="evidence" value="ECO:0007669"/>
    <property type="project" value="UniProtKB-SubCell"/>
</dbReference>
<keyword evidence="6" id="KW-0963">Cytoplasm</keyword>
<dbReference type="SUPFAM" id="SSF54211">
    <property type="entry name" value="Ribosomal protein S5 domain 2-like"/>
    <property type="match status" value="2"/>
</dbReference>
<comment type="catalytic activity">
    <reaction evidence="6 7">
        <text>D-erythro-1-(imidazol-4-yl)glycerol 3-phosphate = 3-(imidazol-4-yl)-2-oxopropyl phosphate + H2O</text>
        <dbReference type="Rhea" id="RHEA:11040"/>
        <dbReference type="ChEBI" id="CHEBI:15377"/>
        <dbReference type="ChEBI" id="CHEBI:57766"/>
        <dbReference type="ChEBI" id="CHEBI:58278"/>
        <dbReference type="EC" id="4.2.1.19"/>
    </reaction>
</comment>
<evidence type="ECO:0000313" key="9">
    <source>
        <dbReference type="Proteomes" id="UP000622687"/>
    </source>
</evidence>
<dbReference type="EC" id="4.2.1.19" evidence="6 7"/>
<organism evidence="8 9">
    <name type="scientific">Clostridium aciditolerans</name>
    <dbReference type="NCBI Taxonomy" id="339861"/>
    <lineage>
        <taxon>Bacteria</taxon>
        <taxon>Bacillati</taxon>
        <taxon>Bacillota</taxon>
        <taxon>Clostridia</taxon>
        <taxon>Eubacteriales</taxon>
        <taxon>Clostridiaceae</taxon>
        <taxon>Clostridium</taxon>
    </lineage>
</organism>
<evidence type="ECO:0000256" key="5">
    <source>
        <dbReference type="ARBA" id="ARBA00023239"/>
    </source>
</evidence>